<accession>A0A561TGZ4</accession>
<dbReference type="EMBL" id="VIWV01000001">
    <property type="protein sequence ID" value="TWF86372.1"/>
    <property type="molecule type" value="Genomic_DNA"/>
</dbReference>
<feature type="transmembrane region" description="Helical" evidence="2">
    <location>
        <begin position="47"/>
        <end position="68"/>
    </location>
</feature>
<sequence length="77" mass="7434">MSRAPGRADTVAETPASQGAAPVSATPSRSAAPVAGAGPAVEPVLRILPLGSGLMLIGLGLGLAFVALRMRQGGGVS</sequence>
<evidence type="ECO:0000256" key="2">
    <source>
        <dbReference type="SAM" id="Phobius"/>
    </source>
</evidence>
<keyword evidence="2" id="KW-1133">Transmembrane helix</keyword>
<dbReference type="Proteomes" id="UP000316603">
    <property type="component" value="Unassembled WGS sequence"/>
</dbReference>
<feature type="region of interest" description="Disordered" evidence="1">
    <location>
        <begin position="1"/>
        <end position="36"/>
    </location>
</feature>
<evidence type="ECO:0000313" key="3">
    <source>
        <dbReference type="EMBL" id="TWF86372.1"/>
    </source>
</evidence>
<dbReference type="AlphaFoldDB" id="A0A561TGZ4"/>
<reference evidence="3 4" key="1">
    <citation type="submission" date="2019-06" db="EMBL/GenBank/DDBJ databases">
        <title>Sequencing the genomes of 1000 actinobacteria strains.</title>
        <authorList>
            <person name="Klenk H.-P."/>
        </authorList>
    </citation>
    <scope>NUCLEOTIDE SEQUENCE [LARGE SCALE GENOMIC DNA]</scope>
    <source>
        <strain evidence="3 4">DSM 41695</strain>
    </source>
</reference>
<keyword evidence="2" id="KW-0472">Membrane</keyword>
<evidence type="ECO:0000313" key="4">
    <source>
        <dbReference type="Proteomes" id="UP000316603"/>
    </source>
</evidence>
<organism evidence="3 4">
    <name type="scientific">Streptomyces capillispiralis</name>
    <dbReference type="NCBI Taxonomy" id="68182"/>
    <lineage>
        <taxon>Bacteria</taxon>
        <taxon>Bacillati</taxon>
        <taxon>Actinomycetota</taxon>
        <taxon>Actinomycetes</taxon>
        <taxon>Kitasatosporales</taxon>
        <taxon>Streptomycetaceae</taxon>
        <taxon>Streptomyces</taxon>
    </lineage>
</organism>
<name>A0A561TGZ4_9ACTN</name>
<gene>
    <name evidence="3" type="ORF">FHX78_113337</name>
</gene>
<evidence type="ECO:0000256" key="1">
    <source>
        <dbReference type="SAM" id="MobiDB-lite"/>
    </source>
</evidence>
<comment type="caution">
    <text evidence="3">The sequence shown here is derived from an EMBL/GenBank/DDBJ whole genome shotgun (WGS) entry which is preliminary data.</text>
</comment>
<protein>
    <submittedName>
        <fullName evidence="3">Uncharacterized protein</fullName>
    </submittedName>
</protein>
<keyword evidence="4" id="KW-1185">Reference proteome</keyword>
<proteinExistence type="predicted"/>
<keyword evidence="2" id="KW-0812">Transmembrane</keyword>